<dbReference type="PROSITE" id="PS50932">
    <property type="entry name" value="HTH_LACI_2"/>
    <property type="match status" value="1"/>
</dbReference>
<gene>
    <name evidence="5" type="ORF">GCM10009754_68500</name>
</gene>
<keyword evidence="1" id="KW-0805">Transcription regulation</keyword>
<evidence type="ECO:0000256" key="3">
    <source>
        <dbReference type="ARBA" id="ARBA00023163"/>
    </source>
</evidence>
<dbReference type="PANTHER" id="PTHR30146:SF138">
    <property type="entry name" value="TRANSCRIPTIONAL REGULATORY PROTEIN"/>
    <property type="match status" value="1"/>
</dbReference>
<dbReference type="CDD" id="cd01392">
    <property type="entry name" value="HTH_LacI"/>
    <property type="match status" value="1"/>
</dbReference>
<keyword evidence="6" id="KW-1185">Reference proteome</keyword>
<dbReference type="SUPFAM" id="SSF53822">
    <property type="entry name" value="Periplasmic binding protein-like I"/>
    <property type="match status" value="1"/>
</dbReference>
<evidence type="ECO:0000259" key="4">
    <source>
        <dbReference type="PROSITE" id="PS50932"/>
    </source>
</evidence>
<dbReference type="SUPFAM" id="SSF47413">
    <property type="entry name" value="lambda repressor-like DNA-binding domains"/>
    <property type="match status" value="1"/>
</dbReference>
<dbReference type="InterPro" id="IPR028082">
    <property type="entry name" value="Peripla_BP_I"/>
</dbReference>
<dbReference type="Pfam" id="PF13377">
    <property type="entry name" value="Peripla_BP_3"/>
    <property type="match status" value="1"/>
</dbReference>
<dbReference type="GO" id="GO:0003677">
    <property type="term" value="F:DNA binding"/>
    <property type="evidence" value="ECO:0007669"/>
    <property type="project" value="UniProtKB-KW"/>
</dbReference>
<evidence type="ECO:0000313" key="6">
    <source>
        <dbReference type="Proteomes" id="UP001501116"/>
    </source>
</evidence>
<dbReference type="InterPro" id="IPR000843">
    <property type="entry name" value="HTH_LacI"/>
</dbReference>
<name>A0ABP5DKM3_9PSEU</name>
<evidence type="ECO:0000256" key="1">
    <source>
        <dbReference type="ARBA" id="ARBA00023015"/>
    </source>
</evidence>
<reference evidence="6" key="1">
    <citation type="journal article" date="2019" name="Int. J. Syst. Evol. Microbiol.">
        <title>The Global Catalogue of Microorganisms (GCM) 10K type strain sequencing project: providing services to taxonomists for standard genome sequencing and annotation.</title>
        <authorList>
            <consortium name="The Broad Institute Genomics Platform"/>
            <consortium name="The Broad Institute Genome Sequencing Center for Infectious Disease"/>
            <person name="Wu L."/>
            <person name="Ma J."/>
        </authorList>
    </citation>
    <scope>NUCLEOTIDE SEQUENCE [LARGE SCALE GENOMIC DNA]</scope>
    <source>
        <strain evidence="6">JCM 14545</strain>
    </source>
</reference>
<feature type="domain" description="HTH lacI-type" evidence="4">
    <location>
        <begin position="20"/>
        <end position="75"/>
    </location>
</feature>
<dbReference type="CDD" id="cd06279">
    <property type="entry name" value="PBP1_LacI-like"/>
    <property type="match status" value="1"/>
</dbReference>
<evidence type="ECO:0000313" key="5">
    <source>
        <dbReference type="EMBL" id="GAA1981917.1"/>
    </source>
</evidence>
<organism evidence="5 6">
    <name type="scientific">Amycolatopsis minnesotensis</name>
    <dbReference type="NCBI Taxonomy" id="337894"/>
    <lineage>
        <taxon>Bacteria</taxon>
        <taxon>Bacillati</taxon>
        <taxon>Actinomycetota</taxon>
        <taxon>Actinomycetes</taxon>
        <taxon>Pseudonocardiales</taxon>
        <taxon>Pseudonocardiaceae</taxon>
        <taxon>Amycolatopsis</taxon>
    </lineage>
</organism>
<proteinExistence type="predicted"/>
<dbReference type="Gene3D" id="1.10.260.40">
    <property type="entry name" value="lambda repressor-like DNA-binding domains"/>
    <property type="match status" value="1"/>
</dbReference>
<dbReference type="PANTHER" id="PTHR30146">
    <property type="entry name" value="LACI-RELATED TRANSCRIPTIONAL REPRESSOR"/>
    <property type="match status" value="1"/>
</dbReference>
<dbReference type="InterPro" id="IPR010982">
    <property type="entry name" value="Lambda_DNA-bd_dom_sf"/>
</dbReference>
<dbReference type="SMART" id="SM00354">
    <property type="entry name" value="HTH_LACI"/>
    <property type="match status" value="1"/>
</dbReference>
<dbReference type="InterPro" id="IPR046335">
    <property type="entry name" value="LacI/GalR-like_sensor"/>
</dbReference>
<protein>
    <submittedName>
        <fullName evidence="5">LacI family DNA-binding transcriptional regulator</fullName>
    </submittedName>
</protein>
<evidence type="ECO:0000256" key="2">
    <source>
        <dbReference type="ARBA" id="ARBA00023125"/>
    </source>
</evidence>
<sequence length="376" mass="39269">MARSQATKCGKEHTGGCLLVTMRDVAEAVGVSHAAVSYAYNRPDKLSEQQRSRILTVAAELGYPGPNPTGRGLRTGKVDALGLVLADSLAYAFDDPGVAMLMRGISEVGELTQVALTLLPAPLEAVPATVGTGLSSRALVDGFLVYAMADHHPVLENVLHRRLPVVVIDGPALDGHSLVGIDDRGAAREAARHLLALGHRDVGVLVSRLSPDGRSGPVSRARIAKARDRVMKARVAGYQSAFAEAKIGAPRVIEAGGFSAAQSRAAAELLLDTCPVTAVLAATDVLALALLDAARARGLRVPDDLAVVGFDDIPAAASADLTTIRQPQAEKGQQAARLLLNTIDGERGTHFITLPTELVVRGSTDTRPGKPATSPR</sequence>
<accession>A0ABP5DKM3</accession>
<keyword evidence="3" id="KW-0804">Transcription</keyword>
<dbReference type="Gene3D" id="3.40.50.2300">
    <property type="match status" value="2"/>
</dbReference>
<dbReference type="Proteomes" id="UP001501116">
    <property type="component" value="Unassembled WGS sequence"/>
</dbReference>
<dbReference type="Pfam" id="PF00356">
    <property type="entry name" value="LacI"/>
    <property type="match status" value="1"/>
</dbReference>
<keyword evidence="2 5" id="KW-0238">DNA-binding</keyword>
<comment type="caution">
    <text evidence="5">The sequence shown here is derived from an EMBL/GenBank/DDBJ whole genome shotgun (WGS) entry which is preliminary data.</text>
</comment>
<dbReference type="EMBL" id="BAAANN010000035">
    <property type="protein sequence ID" value="GAA1981917.1"/>
    <property type="molecule type" value="Genomic_DNA"/>
</dbReference>